<dbReference type="FunFam" id="2.60.40.10:FF:000209">
    <property type="entry name" value="Sidekick cell adhesion molecule 2"/>
    <property type="match status" value="1"/>
</dbReference>
<protein>
    <submittedName>
        <fullName evidence="15">Sidekick-2</fullName>
    </submittedName>
</protein>
<evidence type="ECO:0000256" key="14">
    <source>
        <dbReference type="SAM" id="SignalP"/>
    </source>
</evidence>
<dbReference type="SMART" id="SM00409">
    <property type="entry name" value="IG"/>
    <property type="match status" value="6"/>
</dbReference>
<comment type="subcellular location">
    <subcellularLocation>
        <location evidence="1">Membrane</location>
        <topology evidence="1">Single-pass type I membrane protein</topology>
    </subcellularLocation>
</comment>
<dbReference type="Pfam" id="PF07679">
    <property type="entry name" value="I-set"/>
    <property type="match status" value="4"/>
</dbReference>
<evidence type="ECO:0000256" key="1">
    <source>
        <dbReference type="ARBA" id="ARBA00004479"/>
    </source>
</evidence>
<keyword evidence="9" id="KW-0325">Glycoprotein</keyword>
<dbReference type="FunFam" id="2.60.40.10:FF:000360">
    <property type="entry name" value="Sidekick cell adhesion molecule 2"/>
    <property type="match status" value="1"/>
</dbReference>
<keyword evidence="2 13" id="KW-0812">Transmembrane</keyword>
<feature type="compositionally biased region" description="Polar residues" evidence="12">
    <location>
        <begin position="1249"/>
        <end position="1263"/>
    </location>
</feature>
<evidence type="ECO:0000256" key="10">
    <source>
        <dbReference type="ARBA" id="ARBA00023319"/>
    </source>
</evidence>
<dbReference type="Pfam" id="PF00041">
    <property type="entry name" value="fn3"/>
    <property type="match status" value="13"/>
</dbReference>
<dbReference type="SMART" id="SM00060">
    <property type="entry name" value="FN3"/>
    <property type="match status" value="13"/>
</dbReference>
<evidence type="ECO:0000256" key="12">
    <source>
        <dbReference type="SAM" id="MobiDB-lite"/>
    </source>
</evidence>
<dbReference type="PANTHER" id="PTHR13817">
    <property type="entry name" value="TITIN"/>
    <property type="match status" value="1"/>
</dbReference>
<dbReference type="GO" id="GO:0016020">
    <property type="term" value="C:membrane"/>
    <property type="evidence" value="ECO:0007669"/>
    <property type="project" value="UniProtKB-SubCell"/>
</dbReference>
<dbReference type="GO" id="GO:0007155">
    <property type="term" value="P:cell adhesion"/>
    <property type="evidence" value="ECO:0007669"/>
    <property type="project" value="UniProtKB-KW"/>
</dbReference>
<dbReference type="InterPro" id="IPR036116">
    <property type="entry name" value="FN3_sf"/>
</dbReference>
<dbReference type="FunFam" id="2.60.40.10:FF:001722">
    <property type="entry name" value="Sidekick, isoform B"/>
    <property type="match status" value="1"/>
</dbReference>
<dbReference type="InterPro" id="IPR013783">
    <property type="entry name" value="Ig-like_fold"/>
</dbReference>
<keyword evidence="8" id="KW-1015">Disulfide bond</keyword>
<evidence type="ECO:0000256" key="8">
    <source>
        <dbReference type="ARBA" id="ARBA00023157"/>
    </source>
</evidence>
<feature type="region of interest" description="Disordered" evidence="12">
    <location>
        <begin position="725"/>
        <end position="746"/>
    </location>
</feature>
<keyword evidence="4" id="KW-0677">Repeat</keyword>
<dbReference type="FunFam" id="2.60.40.10:FF:000028">
    <property type="entry name" value="Neuronal cell adhesion molecule"/>
    <property type="match status" value="2"/>
</dbReference>
<dbReference type="InterPro" id="IPR050964">
    <property type="entry name" value="Striated_Muscle_Regulatory"/>
</dbReference>
<keyword evidence="3 14" id="KW-0732">Signal</keyword>
<dbReference type="FunFam" id="2.60.40.10:FF:000032">
    <property type="entry name" value="palladin isoform X1"/>
    <property type="match status" value="1"/>
</dbReference>
<evidence type="ECO:0000256" key="3">
    <source>
        <dbReference type="ARBA" id="ARBA00022729"/>
    </source>
</evidence>
<feature type="signal peptide" evidence="14">
    <location>
        <begin position="1"/>
        <end position="26"/>
    </location>
</feature>
<dbReference type="OrthoDB" id="8923679at2759"/>
<feature type="region of interest" description="Disordered" evidence="12">
    <location>
        <begin position="1234"/>
        <end position="1263"/>
    </location>
</feature>
<dbReference type="SUPFAM" id="SSF48726">
    <property type="entry name" value="Immunoglobulin"/>
    <property type="match status" value="6"/>
</dbReference>
<dbReference type="InterPro" id="IPR003961">
    <property type="entry name" value="FN3_dom"/>
</dbReference>
<dbReference type="InterPro" id="IPR003599">
    <property type="entry name" value="Ig_sub"/>
</dbReference>
<dbReference type="SMART" id="SM00408">
    <property type="entry name" value="IGc2"/>
    <property type="match status" value="5"/>
</dbReference>
<dbReference type="InterPro" id="IPR007110">
    <property type="entry name" value="Ig-like_dom"/>
</dbReference>
<keyword evidence="10" id="KW-0393">Immunoglobulin domain</keyword>
<dbReference type="FunFam" id="2.60.40.10:FF:000093">
    <property type="entry name" value="Down syndrome cell adhesion molecule, isoform B"/>
    <property type="match status" value="1"/>
</dbReference>
<evidence type="ECO:0000256" key="7">
    <source>
        <dbReference type="ARBA" id="ARBA00023136"/>
    </source>
</evidence>
<dbReference type="PANTHER" id="PTHR13817:SF166">
    <property type="entry name" value="NEURONAL IGCAM-RELATED"/>
    <property type="match status" value="1"/>
</dbReference>
<evidence type="ECO:0000256" key="5">
    <source>
        <dbReference type="ARBA" id="ARBA00022889"/>
    </source>
</evidence>
<dbReference type="Gene3D" id="2.60.40.10">
    <property type="entry name" value="Immunoglobulins"/>
    <property type="match status" value="19"/>
</dbReference>
<sequence length="2196" mass="241324">MPRVKARHLGLLQSVLLLFLCQHISSADNMQSPRFVTQPSASASIVSEGRAKFLQCQAVGYPQPEYRWMKDGSFQTEFSSEPVYKIQSIRREDAGVYQCVARNAVGSIFSEQVQVLVAYMSPFNEQAETSLTIQTGDAAVLEVQALESQPKPAVTWEAEDGSPLYGHKYAIGPDNQLVILSVSESDQKLYRAHVTNTQLGQEELSGGVRLVVRGNSESDDVPARIVIAPRDTEVVRGSPVTELHCIANARSLYHLETLWFKDDEPIENSGIGHTFNDLWNRTLSLLNADPSHSGRYSCRVSTKSLRSEPVTAGANVTILEKPVLLEKVSLETLGDFGRISSLPCRARGVPTPSVKWYRNVVDVTTLPGNKYFVAEDGSLKIQKLAMEDGGMFQCVASKSAGQATAYTWLKVKKDERDSFKISNVVRLRPNDLPDRSKESGSYSPNFFASAPVMESPPENRTVRDGRDETFSCKAGGAPTPNITWIFNDTTVLVPSGRIQILEDGSLLIAAVRANDAGKYTCIRTNEAGSVEDSAFLSVLVRTQIVQPPVDTKVILGHVATMQCKVSGDSSVSYSVQWRHENKVIDPNRSQRIQVLADGTLQIAEARASDVGSYACHVTSAGGDDSRIAKLYVIELPYPPNGVAASRLGNGKMVNVSWIAGFDGNSPISKFIIQKRVVPVTGPIPDTVNSWTTEIANVSADVRWIDLPSLKAAAAYQFRVSAVNSVGEGQPSEPSNRVTLPQEAPSGPPVGLVGSARSASQIMIQWQPPEEEHRNGMITGYVVRYRLHGYGDNSPWSYRNITNENQRNYLIEDLITWKDYEIQMAAFNRIDVGKFSKSITVKTREGTPEAAPTQVRAEAVNSTTIRVWWKPPDPQLINGINQGYKLQAWRGDNQVAEKTVTVPPSPFDPLAEQTALVGGVQKYTEYQITVLCFTSPGDGPRSGHVTVKTAEDVPDEVSSLRFDEISDRSVRVSWSPPEKDNGKLTGYTVRWSVKDMPHTLKVKNVTADITSLVVNSLQPTTHYTFEVAAWTSTGIGAIRTATIQSGIEPVLPGAPTRLAVSNIEAFSVVLQFTPGFDGNSSVTKWTVQAQSLRNSTWDTIWEVADPEATTITVRNLTPFMEYALRLVANNVVGPSPPSEPTKSFQTIQAPPSHAPFNVTVRAVSATQLRVRWTPLQQIEWYGVPRGYNVSYRRSNADTPLNAVSIEDHNANSFVLEDLEEFTIYQVIVQAYNDVGTSQPSPPATERTREATPSSGPKTVSANETSSTTIVVRWNEVDLLHRNGIIEGYKVYYGALNVPFRYKKVPSNATFTTTLTELRKFTQYSIQVLAYTRIGDGILSMPPVVVQTMEDVPGVPSNVSFPDVSFSSARVIWDVPAEPNGEILAYRVTYFIDSTQATNTSKEFAPSDRTYRVTNLEAEQFYMFHIAAKTSLGWGQAARALVYTTNSRDAPQPPSAPHVSPSQIQSQQITFSWAPGRDGFAPLRYYTVQYRGDSSGPWQTVNERVEPTVTSYTVHTLKPFTAYQFRIQAINDIGPSGWSSESEIVRTLPAAPAAGVASVKVIPITTTSVRIVWHPLSEDAWNGDAHTAAYRIDYRQITDFPTPALLQGGGQKEEIYDGKASQMILNDLVRDRNYEIIVTPFNSQGPGPSSSPTTVYVGEAVPTGEPREVAAVATTPTEVRLTWVAPLASQQNGDLLGYKIFYLATSQSIDKEEMEVVPASHVAHSLPFMDMFTEYRIQIVAFNPAGDGPRSVPVTVRTLQGIPGSPGALIFSDITMNSLKVSWEEPKQPNGEITGYVVTYETAQQDETFSKQVKQKVTTTWLVVANLEEEVTYYFSVRASTFDLGPPATGNVTTGPQEGSPGRPKDLLIARTTSSVNLQWENGPAGKGPIVGYYIESRKKEEDQWQTVARTDQGPMREYSVSYQNLMPSSSYTFRIVAYNKFGISYPVYTHDPFLTPSKLYLEYSYSTHQKPFYHQTWFLVTLAAGSVVIITLLVAVLCVKSKSYKYKHEAQKTLEESLTNEEMGFAFEMRQSKRTGTIGRNTLSRRSVAGSVGVLGGGTLGGASAGPSVVGKPPPRPAPSSVAYNSDDESARGGYDENPDDSSLTEKPSEISSTDSQGSESEPESERGEPHSFVNHYANVNDTLRQSWKKQRPVKNYTSFTDSEQEGSTVVSLNGGQIVMNNKARSRAPLPGFSSFV</sequence>
<dbReference type="InterPro" id="IPR003598">
    <property type="entry name" value="Ig_sub2"/>
</dbReference>
<accession>A0A0N8CWC8</accession>
<dbReference type="FunFam" id="2.60.40.10:FF:000158">
    <property type="entry name" value="Sidekick cell adhesion molecule 2"/>
    <property type="match status" value="1"/>
</dbReference>
<keyword evidence="7 13" id="KW-0472">Membrane</keyword>
<dbReference type="InterPro" id="IPR036179">
    <property type="entry name" value="Ig-like_dom_sf"/>
</dbReference>
<dbReference type="PROSITE" id="PS50835">
    <property type="entry name" value="IG_LIKE"/>
    <property type="match status" value="6"/>
</dbReference>
<feature type="compositionally biased region" description="Polar residues" evidence="12">
    <location>
        <begin position="2100"/>
        <end position="2114"/>
    </location>
</feature>
<evidence type="ECO:0000313" key="15">
    <source>
        <dbReference type="EMBL" id="JAI88191.1"/>
    </source>
</evidence>
<evidence type="ECO:0000256" key="2">
    <source>
        <dbReference type="ARBA" id="ARBA00022692"/>
    </source>
</evidence>
<dbReference type="CDD" id="cd00096">
    <property type="entry name" value="Ig"/>
    <property type="match status" value="2"/>
</dbReference>
<reference evidence="15" key="2">
    <citation type="submission" date="2015-10" db="EMBL/GenBank/DDBJ databases">
        <authorList>
            <person name="Gilbert D.G."/>
        </authorList>
    </citation>
    <scope>NUCLEOTIDE SEQUENCE</scope>
</reference>
<dbReference type="EMBL" id="GDIP01235210">
    <property type="protein sequence ID" value="JAI88191.1"/>
    <property type="molecule type" value="Transcribed_RNA"/>
</dbReference>
<name>A0A0N8CWC8_9CRUS</name>
<dbReference type="InterPro" id="IPR013098">
    <property type="entry name" value="Ig_I-set"/>
</dbReference>
<evidence type="ECO:0000256" key="9">
    <source>
        <dbReference type="ARBA" id="ARBA00023180"/>
    </source>
</evidence>
<reference evidence="15" key="1">
    <citation type="submission" date="2015-10" db="EMBL/GenBank/DDBJ databases">
        <title>Daphnia magna gene sets from two clonal populations assembled and annotated with EvidentialGene.</title>
        <authorList>
            <person name="Gilbert D."/>
            <person name="Podicheti R."/>
            <person name="Orsini L."/>
            <person name="Colbourne J."/>
            <person name="Pfrender M."/>
        </authorList>
    </citation>
    <scope>NUCLEOTIDE SEQUENCE</scope>
</reference>
<dbReference type="GO" id="GO:0031430">
    <property type="term" value="C:M band"/>
    <property type="evidence" value="ECO:0007669"/>
    <property type="project" value="TreeGrafter"/>
</dbReference>
<dbReference type="GO" id="GO:0045214">
    <property type="term" value="P:sarcomere organization"/>
    <property type="evidence" value="ECO:0007669"/>
    <property type="project" value="TreeGrafter"/>
</dbReference>
<evidence type="ECO:0000256" key="6">
    <source>
        <dbReference type="ARBA" id="ARBA00022989"/>
    </source>
</evidence>
<evidence type="ECO:0000256" key="11">
    <source>
        <dbReference type="ARBA" id="ARBA00061621"/>
    </source>
</evidence>
<dbReference type="Pfam" id="PF13927">
    <property type="entry name" value="Ig_3"/>
    <property type="match status" value="2"/>
</dbReference>
<keyword evidence="6 13" id="KW-1133">Transmembrane helix</keyword>
<dbReference type="PRINTS" id="PR00014">
    <property type="entry name" value="FNTYPEIII"/>
</dbReference>
<dbReference type="SUPFAM" id="SSF49265">
    <property type="entry name" value="Fibronectin type III"/>
    <property type="match status" value="7"/>
</dbReference>
<comment type="similarity">
    <text evidence="11">Belongs to the sidekick family.</text>
</comment>
<feature type="chain" id="PRO_5013460457" evidence="14">
    <location>
        <begin position="27"/>
        <end position="2196"/>
    </location>
</feature>
<keyword evidence="5" id="KW-0130">Cell adhesion</keyword>
<dbReference type="CDD" id="cd00063">
    <property type="entry name" value="FN3"/>
    <property type="match status" value="13"/>
</dbReference>
<feature type="transmembrane region" description="Helical" evidence="13">
    <location>
        <begin position="1976"/>
        <end position="1998"/>
    </location>
</feature>
<organism evidence="15">
    <name type="scientific">Daphnia magna</name>
    <dbReference type="NCBI Taxonomy" id="35525"/>
    <lineage>
        <taxon>Eukaryota</taxon>
        <taxon>Metazoa</taxon>
        <taxon>Ecdysozoa</taxon>
        <taxon>Arthropoda</taxon>
        <taxon>Crustacea</taxon>
        <taxon>Branchiopoda</taxon>
        <taxon>Diplostraca</taxon>
        <taxon>Cladocera</taxon>
        <taxon>Anomopoda</taxon>
        <taxon>Daphniidae</taxon>
        <taxon>Daphnia</taxon>
    </lineage>
</organism>
<proteinExistence type="inferred from homology"/>
<evidence type="ECO:0000256" key="13">
    <source>
        <dbReference type="SAM" id="Phobius"/>
    </source>
</evidence>
<feature type="region of interest" description="Disordered" evidence="12">
    <location>
        <begin position="2062"/>
        <end position="2131"/>
    </location>
</feature>
<evidence type="ECO:0000256" key="4">
    <source>
        <dbReference type="ARBA" id="ARBA00022737"/>
    </source>
</evidence>
<dbReference type="PROSITE" id="PS50853">
    <property type="entry name" value="FN3"/>
    <property type="match status" value="13"/>
</dbReference>